<keyword evidence="2" id="KW-1185">Reference proteome</keyword>
<dbReference type="RefSeq" id="WP_122254155.1">
    <property type="nucleotide sequence ID" value="NZ_RDQL01000009.1"/>
</dbReference>
<dbReference type="Proteomes" id="UP000267035">
    <property type="component" value="Unassembled WGS sequence"/>
</dbReference>
<sequence length="138" mass="15126">MWGHCIYVCVQPGQLQARLVADRPQPAGPQWSAEHAALTHPRTLMGDYFAVQTLLRQAYAALLPRHWLTPAPVVIVHLLPEAQGGYTQVESRAFREAALRAGARKAWVLAQGAVLSDAQALDFCRQGLLPAAVQRLPD</sequence>
<proteinExistence type="predicted"/>
<reference evidence="1 2" key="1">
    <citation type="submission" date="2018-10" db="EMBL/GenBank/DDBJ databases">
        <title>Comamonadaceae CDC group NO-1 genome sequencing and assembly.</title>
        <authorList>
            <person name="Bernier A.-M."/>
            <person name="Bernard K."/>
        </authorList>
    </citation>
    <scope>NUCLEOTIDE SEQUENCE [LARGE SCALE GENOMIC DNA]</scope>
    <source>
        <strain evidence="1 2">NML161473</strain>
    </source>
</reference>
<evidence type="ECO:0000313" key="2">
    <source>
        <dbReference type="Proteomes" id="UP000267035"/>
    </source>
</evidence>
<name>A0A3M6Q7C0_9BURK</name>
<comment type="caution">
    <text evidence="1">The sequence shown here is derived from an EMBL/GenBank/DDBJ whole genome shotgun (WGS) entry which is preliminary data.</text>
</comment>
<protein>
    <submittedName>
        <fullName evidence="1">Uncharacterized protein</fullName>
    </submittedName>
</protein>
<gene>
    <name evidence="1" type="ORF">EBQ25_08195</name>
</gene>
<organism evidence="1 2">
    <name type="scientific">Allofranklinella schreckenbergeri</name>
    <dbReference type="NCBI Taxonomy" id="1076744"/>
    <lineage>
        <taxon>Bacteria</taxon>
        <taxon>Pseudomonadati</taxon>
        <taxon>Pseudomonadota</taxon>
        <taxon>Betaproteobacteria</taxon>
        <taxon>Burkholderiales</taxon>
        <taxon>Comamonadaceae</taxon>
        <taxon>Allofranklinella</taxon>
    </lineage>
</organism>
<dbReference type="AlphaFoldDB" id="A0A3M6Q7C0"/>
<accession>A0A3M6Q7C0</accession>
<evidence type="ECO:0000313" key="1">
    <source>
        <dbReference type="EMBL" id="RMW99057.1"/>
    </source>
</evidence>
<dbReference type="EMBL" id="RDQL01000009">
    <property type="protein sequence ID" value="RMW99057.1"/>
    <property type="molecule type" value="Genomic_DNA"/>
</dbReference>